<dbReference type="STRING" id="1447883.A0A2B7WY82"/>
<evidence type="ECO:0000256" key="1">
    <source>
        <dbReference type="ARBA" id="ARBA00022605"/>
    </source>
</evidence>
<sequence>MCGIFFSLSTRGFIQPDDETTRLLQSRGPDSFQIHSVHLGDTEVDAQSVENSPSSLYLTYISTVLSLRGDHVQVQPLVDPSSKSVLCWNGEAWKTFNELVNGNDAQHIFQIFLRAFQPDTPLSGSESTTSSSSTKSDQESLKRLSQIISGISGPFSFVFYDGFRSRVFYGRDYLGRRALMSGWDSLGNFKICSVCDGTSSTHFEEVGTNGIHMIDIAPLFQDRTPTLAEHSLKSCVKVETIPWKHDSEVDGQVYHLKSPIPPMNKVLPSENTPPVLSINSPSLQTLERTLRQSIELRVQNIPTPPNYPAEHGAKVAVLFSGGLDCTILARLVHDFLPREESIDLLNVAFENPRVAAAAAKLQSTASLSIYEECPDRKTGRSSHAELQRVCPSRHWRFVAINVPYAETLEHRDRIKRLMRPHNTEMDLSIACALYFASRGQGEVSNPSDDSVTKPYTTSARVLLSGLGADELFAGYSRHGVAFNRDGFPGLIDEIDLDVSRLGKRNLGRDDRVISHCGREARFPFLDEDFMACIVRLPVWEKCGFGTVSRTPTAANEDVLNEEAGDNDDPDHCLDSEKKALRLLAWKLGMQAVAREKKRAIQFGSRTAKMESGRTRGTQVLT</sequence>
<dbReference type="CDD" id="cd01991">
    <property type="entry name" value="Asn_synthase_B_C"/>
    <property type="match status" value="1"/>
</dbReference>
<keyword evidence="2" id="KW-0061">Asparagine biosynthesis</keyword>
<feature type="domain" description="Glutamine amidotransferase type-2" evidence="4">
    <location>
        <begin position="2"/>
        <end position="289"/>
    </location>
</feature>
<reference evidence="5 6" key="1">
    <citation type="submission" date="2017-10" db="EMBL/GenBank/DDBJ databases">
        <title>Comparative genomics in systemic dimorphic fungi from Ajellomycetaceae.</title>
        <authorList>
            <person name="Munoz J.F."/>
            <person name="Mcewen J.G."/>
            <person name="Clay O.K."/>
            <person name="Cuomo C.A."/>
        </authorList>
    </citation>
    <scope>NUCLEOTIDE SEQUENCE [LARGE SCALE GENOMIC DNA]</scope>
    <source>
        <strain evidence="5 6">UAMH7299</strain>
    </source>
</reference>
<organism evidence="5 6">
    <name type="scientific">Polytolypa hystricis (strain UAMH7299)</name>
    <dbReference type="NCBI Taxonomy" id="1447883"/>
    <lineage>
        <taxon>Eukaryota</taxon>
        <taxon>Fungi</taxon>
        <taxon>Dikarya</taxon>
        <taxon>Ascomycota</taxon>
        <taxon>Pezizomycotina</taxon>
        <taxon>Eurotiomycetes</taxon>
        <taxon>Eurotiomycetidae</taxon>
        <taxon>Onygenales</taxon>
        <taxon>Onygenales incertae sedis</taxon>
        <taxon>Polytolypa</taxon>
    </lineage>
</organism>
<dbReference type="InterPro" id="IPR051857">
    <property type="entry name" value="Asn_synthetase_domain"/>
</dbReference>
<proteinExistence type="predicted"/>
<dbReference type="PANTHER" id="PTHR45937">
    <property type="entry name" value="ASPARAGINE SYNTHETASE DOMAIN-CONTAINING PROTEIN 1"/>
    <property type="match status" value="1"/>
</dbReference>
<dbReference type="InterPro" id="IPR029055">
    <property type="entry name" value="Ntn_hydrolases_N"/>
</dbReference>
<dbReference type="SUPFAM" id="SSF56235">
    <property type="entry name" value="N-terminal nucleophile aminohydrolases (Ntn hydrolases)"/>
    <property type="match status" value="1"/>
</dbReference>
<dbReference type="Gene3D" id="3.40.50.620">
    <property type="entry name" value="HUPs"/>
    <property type="match status" value="1"/>
</dbReference>
<accession>A0A2B7WY82</accession>
<dbReference type="Gene3D" id="3.60.20.10">
    <property type="entry name" value="Glutamine Phosphoribosylpyrophosphate, subunit 1, domain 1"/>
    <property type="match status" value="1"/>
</dbReference>
<dbReference type="InterPro" id="IPR014729">
    <property type="entry name" value="Rossmann-like_a/b/a_fold"/>
</dbReference>
<dbReference type="GO" id="GO:0006529">
    <property type="term" value="P:asparagine biosynthetic process"/>
    <property type="evidence" value="ECO:0007669"/>
    <property type="project" value="UniProtKB-KW"/>
</dbReference>
<evidence type="ECO:0000313" key="5">
    <source>
        <dbReference type="EMBL" id="PGH01560.1"/>
    </source>
</evidence>
<dbReference type="EMBL" id="PDNA01000235">
    <property type="protein sequence ID" value="PGH01560.1"/>
    <property type="molecule type" value="Genomic_DNA"/>
</dbReference>
<dbReference type="Proteomes" id="UP000224634">
    <property type="component" value="Unassembled WGS sequence"/>
</dbReference>
<dbReference type="PANTHER" id="PTHR45937:SF1">
    <property type="entry name" value="ASPARAGINE SYNTHETASE DOMAIN-CONTAINING PROTEIN 1"/>
    <property type="match status" value="1"/>
</dbReference>
<keyword evidence="6" id="KW-1185">Reference proteome</keyword>
<evidence type="ECO:0000259" key="4">
    <source>
        <dbReference type="PROSITE" id="PS51278"/>
    </source>
</evidence>
<dbReference type="AlphaFoldDB" id="A0A2B7WY82"/>
<comment type="caution">
    <text evidence="5">The sequence shown here is derived from an EMBL/GenBank/DDBJ whole genome shotgun (WGS) entry which is preliminary data.</text>
</comment>
<evidence type="ECO:0000256" key="2">
    <source>
        <dbReference type="ARBA" id="ARBA00022888"/>
    </source>
</evidence>
<evidence type="ECO:0000256" key="3">
    <source>
        <dbReference type="ARBA" id="ARBA00022962"/>
    </source>
</evidence>
<dbReference type="CDD" id="cd03766">
    <property type="entry name" value="Gn_AT_II_novel"/>
    <property type="match status" value="1"/>
</dbReference>
<dbReference type="GO" id="GO:0004066">
    <property type="term" value="F:asparagine synthase (glutamine-hydrolyzing) activity"/>
    <property type="evidence" value="ECO:0007669"/>
    <property type="project" value="InterPro"/>
</dbReference>
<keyword evidence="3" id="KW-0315">Glutamine amidotransferase</keyword>
<gene>
    <name evidence="5" type="ORF">AJ80_08995</name>
</gene>
<dbReference type="SUPFAM" id="SSF52402">
    <property type="entry name" value="Adenine nucleotide alpha hydrolases-like"/>
    <property type="match status" value="1"/>
</dbReference>
<protein>
    <recommendedName>
        <fullName evidence="4">Glutamine amidotransferase type-2 domain-containing protein</fullName>
    </recommendedName>
</protein>
<name>A0A2B7WY82_POLH7</name>
<keyword evidence="1" id="KW-0028">Amino-acid biosynthesis</keyword>
<dbReference type="OrthoDB" id="10252281at2759"/>
<dbReference type="PROSITE" id="PS51278">
    <property type="entry name" value="GATASE_TYPE_2"/>
    <property type="match status" value="1"/>
</dbReference>
<dbReference type="InterPro" id="IPR017932">
    <property type="entry name" value="GATase_2_dom"/>
</dbReference>
<dbReference type="InterPro" id="IPR001962">
    <property type="entry name" value="Asn_synthase"/>
</dbReference>
<evidence type="ECO:0000313" key="6">
    <source>
        <dbReference type="Proteomes" id="UP000224634"/>
    </source>
</evidence>